<dbReference type="PANTHER" id="PTHR35896:SF3">
    <property type="entry name" value="MAJOR FACILITATOR SUPERFAMILY TRANSPORTER"/>
    <property type="match status" value="1"/>
</dbReference>
<gene>
    <name evidence="2" type="ORF">GLRG_06224</name>
</gene>
<keyword evidence="1" id="KW-1133">Transmembrane helix</keyword>
<keyword evidence="1" id="KW-0812">Transmembrane</keyword>
<accession>E3QJP2</accession>
<proteinExistence type="predicted"/>
<dbReference type="RefSeq" id="XP_008095100.1">
    <property type="nucleotide sequence ID" value="XM_008096909.1"/>
</dbReference>
<dbReference type="Proteomes" id="UP000008782">
    <property type="component" value="Unassembled WGS sequence"/>
</dbReference>
<dbReference type="InterPro" id="IPR053008">
    <property type="entry name" value="Phomopsin_biosynth_assoc"/>
</dbReference>
<evidence type="ECO:0000313" key="3">
    <source>
        <dbReference type="Proteomes" id="UP000008782"/>
    </source>
</evidence>
<keyword evidence="1" id="KW-0472">Membrane</keyword>
<feature type="transmembrane region" description="Helical" evidence="1">
    <location>
        <begin position="41"/>
        <end position="61"/>
    </location>
</feature>
<name>E3QJP2_COLGM</name>
<organism evidence="3">
    <name type="scientific">Colletotrichum graminicola (strain M1.001 / M2 / FGSC 10212)</name>
    <name type="common">Maize anthracnose fungus</name>
    <name type="synonym">Glomerella graminicola</name>
    <dbReference type="NCBI Taxonomy" id="645133"/>
    <lineage>
        <taxon>Eukaryota</taxon>
        <taxon>Fungi</taxon>
        <taxon>Dikarya</taxon>
        <taxon>Ascomycota</taxon>
        <taxon>Pezizomycotina</taxon>
        <taxon>Sordariomycetes</taxon>
        <taxon>Hypocreomycetidae</taxon>
        <taxon>Glomerellales</taxon>
        <taxon>Glomerellaceae</taxon>
        <taxon>Colletotrichum</taxon>
        <taxon>Colletotrichum graminicola species complex</taxon>
    </lineage>
</organism>
<evidence type="ECO:0000313" key="2">
    <source>
        <dbReference type="EMBL" id="EFQ31080.1"/>
    </source>
</evidence>
<protein>
    <submittedName>
        <fullName evidence="2">Uncharacterized protein</fullName>
    </submittedName>
</protein>
<dbReference type="AlphaFoldDB" id="E3QJP2"/>
<dbReference type="STRING" id="645133.E3QJP2"/>
<dbReference type="GeneID" id="24411589"/>
<reference evidence="3" key="1">
    <citation type="journal article" date="2012" name="Nat. Genet.">
        <title>Lifestyle transitions in plant pathogenic Colletotrichum fungi deciphered by genome and transcriptome analyses.</title>
        <authorList>
            <person name="O'Connell R.J."/>
            <person name="Thon M.R."/>
            <person name="Hacquard S."/>
            <person name="Amyotte S.G."/>
            <person name="Kleemann J."/>
            <person name="Torres M.F."/>
            <person name="Damm U."/>
            <person name="Buiate E.A."/>
            <person name="Epstein L."/>
            <person name="Alkan N."/>
            <person name="Altmueller J."/>
            <person name="Alvarado-Balderrama L."/>
            <person name="Bauser C.A."/>
            <person name="Becker C."/>
            <person name="Birren B.W."/>
            <person name="Chen Z."/>
            <person name="Choi J."/>
            <person name="Crouch J.A."/>
            <person name="Duvick J.P."/>
            <person name="Farman M.A."/>
            <person name="Gan P."/>
            <person name="Heiman D."/>
            <person name="Henrissat B."/>
            <person name="Howard R.J."/>
            <person name="Kabbage M."/>
            <person name="Koch C."/>
            <person name="Kracher B."/>
            <person name="Kubo Y."/>
            <person name="Law A.D."/>
            <person name="Lebrun M.-H."/>
            <person name="Lee Y.-H."/>
            <person name="Miyara I."/>
            <person name="Moore N."/>
            <person name="Neumann U."/>
            <person name="Nordstroem K."/>
            <person name="Panaccione D.G."/>
            <person name="Panstruga R."/>
            <person name="Place M."/>
            <person name="Proctor R.H."/>
            <person name="Prusky D."/>
            <person name="Rech G."/>
            <person name="Reinhardt R."/>
            <person name="Rollins J.A."/>
            <person name="Rounsley S."/>
            <person name="Schardl C.L."/>
            <person name="Schwartz D.C."/>
            <person name="Shenoy N."/>
            <person name="Shirasu K."/>
            <person name="Sikhakolli U.R."/>
            <person name="Stueber K."/>
            <person name="Sukno S.A."/>
            <person name="Sweigard J.A."/>
            <person name="Takano Y."/>
            <person name="Takahara H."/>
            <person name="Trail F."/>
            <person name="van der Does H.C."/>
            <person name="Voll L.M."/>
            <person name="Will I."/>
            <person name="Young S."/>
            <person name="Zeng Q."/>
            <person name="Zhang J."/>
            <person name="Zhou S."/>
            <person name="Dickman M.B."/>
            <person name="Schulze-Lefert P."/>
            <person name="Ver Loren van Themaat E."/>
            <person name="Ma L.-J."/>
            <person name="Vaillancourt L.J."/>
        </authorList>
    </citation>
    <scope>NUCLEOTIDE SEQUENCE [LARGE SCALE GENOMIC DNA]</scope>
    <source>
        <strain evidence="3">M1.001 / M2 / FGSC 10212</strain>
    </source>
</reference>
<dbReference type="HOGENOM" id="CLU_066042_3_0_1"/>
<keyword evidence="3" id="KW-1185">Reference proteome</keyword>
<sequence length="241" mass="26553">MLPSPKRYNRLSRCYSNDLKSTETANGGNFGHRAGCRTPPMAYITLAFLFAATCILFVYVARQTTCGSSFCPSLSSTMVHEPPAPTPIELHCGNTSTEARELGCVFDLLTNNWMPEYCSDPATDDEHRAWVLERRRSLGPWAFFHDDKAQHRVASEEALSDLVGSHIYTTTENHLAHCVFLARRMHRLVTGEIAAVAHNSLAHTMHCTSAILKVIGGIGDEVQPQIGSTFDVGVVSCLINE</sequence>
<dbReference type="EMBL" id="GG697353">
    <property type="protein sequence ID" value="EFQ31080.1"/>
    <property type="molecule type" value="Genomic_DNA"/>
</dbReference>
<dbReference type="OrthoDB" id="4796768at2759"/>
<dbReference type="VEuPathDB" id="FungiDB:GLRG_06224"/>
<evidence type="ECO:0000256" key="1">
    <source>
        <dbReference type="SAM" id="Phobius"/>
    </source>
</evidence>
<dbReference type="PANTHER" id="PTHR35896">
    <property type="entry name" value="IG-LIKE DOMAIN-CONTAINING PROTEIN"/>
    <property type="match status" value="1"/>
</dbReference>